<dbReference type="Gene3D" id="2.60.40.10">
    <property type="entry name" value="Immunoglobulins"/>
    <property type="match status" value="1"/>
</dbReference>
<dbReference type="EMBL" id="BAAAQM010000044">
    <property type="protein sequence ID" value="GAA1990685.1"/>
    <property type="molecule type" value="Genomic_DNA"/>
</dbReference>
<dbReference type="PROSITE" id="PS50093">
    <property type="entry name" value="PKD"/>
    <property type="match status" value="1"/>
</dbReference>
<dbReference type="Pfam" id="PF18911">
    <property type="entry name" value="PKD_4"/>
    <property type="match status" value="1"/>
</dbReference>
<keyword evidence="19" id="KW-1185">Reference proteome</keyword>
<dbReference type="CDD" id="cd00146">
    <property type="entry name" value="PKD"/>
    <property type="match status" value="1"/>
</dbReference>
<organism evidence="18 19">
    <name type="scientific">Catenulispora subtropica</name>
    <dbReference type="NCBI Taxonomy" id="450798"/>
    <lineage>
        <taxon>Bacteria</taxon>
        <taxon>Bacillati</taxon>
        <taxon>Actinomycetota</taxon>
        <taxon>Actinomycetes</taxon>
        <taxon>Catenulisporales</taxon>
        <taxon>Catenulisporaceae</taxon>
        <taxon>Catenulispora</taxon>
    </lineage>
</organism>
<dbReference type="Gene3D" id="1.10.390.20">
    <property type="match status" value="1"/>
</dbReference>
<dbReference type="Pfam" id="PF01752">
    <property type="entry name" value="Peptidase_M9"/>
    <property type="match status" value="1"/>
</dbReference>
<dbReference type="InterPro" id="IPR013661">
    <property type="entry name" value="Peptidase_M9_N_dom"/>
</dbReference>
<dbReference type="RefSeq" id="WP_344660739.1">
    <property type="nucleotide sequence ID" value="NZ_BAAAQM010000044.1"/>
</dbReference>
<keyword evidence="9 16" id="KW-0732">Signal</keyword>
<dbReference type="SMART" id="SM00089">
    <property type="entry name" value="PKD"/>
    <property type="match status" value="1"/>
</dbReference>
<comment type="caution">
    <text evidence="18">The sequence shown here is derived from an EMBL/GenBank/DDBJ whole genome shotgun (WGS) entry which is preliminary data.</text>
</comment>
<dbReference type="PANTHER" id="PTHR13062:SF9">
    <property type="entry name" value="MICROBIAL COLLAGENASE"/>
    <property type="match status" value="1"/>
</dbReference>
<evidence type="ECO:0000256" key="11">
    <source>
        <dbReference type="ARBA" id="ARBA00022833"/>
    </source>
</evidence>
<dbReference type="PRINTS" id="PR00931">
    <property type="entry name" value="MICOLLPTASE"/>
</dbReference>
<feature type="chain" id="PRO_5046099281" description="microbial collagenase" evidence="16">
    <location>
        <begin position="32"/>
        <end position="842"/>
    </location>
</feature>
<accession>A0ABP5E5V8</accession>
<keyword evidence="6" id="KW-0964">Secreted</keyword>
<evidence type="ECO:0000256" key="6">
    <source>
        <dbReference type="ARBA" id="ARBA00022525"/>
    </source>
</evidence>
<name>A0ABP5E5V8_9ACTN</name>
<evidence type="ECO:0000256" key="15">
    <source>
        <dbReference type="ARBA" id="ARBA00023145"/>
    </source>
</evidence>
<dbReference type="InterPro" id="IPR013783">
    <property type="entry name" value="Ig-like_fold"/>
</dbReference>
<dbReference type="InterPro" id="IPR000601">
    <property type="entry name" value="PKD_dom"/>
</dbReference>
<reference evidence="19" key="1">
    <citation type="journal article" date="2019" name="Int. J. Syst. Evol. Microbiol.">
        <title>The Global Catalogue of Microorganisms (GCM) 10K type strain sequencing project: providing services to taxonomists for standard genome sequencing and annotation.</title>
        <authorList>
            <consortium name="The Broad Institute Genomics Platform"/>
            <consortium name="The Broad Institute Genome Sequencing Center for Infectious Disease"/>
            <person name="Wu L."/>
            <person name="Ma J."/>
        </authorList>
    </citation>
    <scope>NUCLEOTIDE SEQUENCE [LARGE SCALE GENOMIC DNA]</scope>
    <source>
        <strain evidence="19">JCM 16013</strain>
    </source>
</reference>
<evidence type="ECO:0000256" key="5">
    <source>
        <dbReference type="ARBA" id="ARBA00012653"/>
    </source>
</evidence>
<dbReference type="InterPro" id="IPR007280">
    <property type="entry name" value="Peptidase_C_arc/bac"/>
</dbReference>
<evidence type="ECO:0000256" key="13">
    <source>
        <dbReference type="ARBA" id="ARBA00023026"/>
    </source>
</evidence>
<comment type="cofactor">
    <cofactor evidence="2">
        <name>Ca(2+)</name>
        <dbReference type="ChEBI" id="CHEBI:29108"/>
    </cofactor>
</comment>
<feature type="domain" description="PKD" evidence="17">
    <location>
        <begin position="668"/>
        <end position="727"/>
    </location>
</feature>
<evidence type="ECO:0000256" key="2">
    <source>
        <dbReference type="ARBA" id="ARBA00001913"/>
    </source>
</evidence>
<keyword evidence="15" id="KW-0865">Zymogen</keyword>
<evidence type="ECO:0000256" key="9">
    <source>
        <dbReference type="ARBA" id="ARBA00022729"/>
    </source>
</evidence>
<feature type="signal peptide" evidence="16">
    <location>
        <begin position="1"/>
        <end position="31"/>
    </location>
</feature>
<evidence type="ECO:0000256" key="3">
    <source>
        <dbReference type="ARBA" id="ARBA00001947"/>
    </source>
</evidence>
<dbReference type="Gene3D" id="2.60.120.380">
    <property type="match status" value="1"/>
</dbReference>
<keyword evidence="11" id="KW-0862">Zinc</keyword>
<evidence type="ECO:0000259" key="17">
    <source>
        <dbReference type="PROSITE" id="PS50093"/>
    </source>
</evidence>
<keyword evidence="12" id="KW-0106">Calcium</keyword>
<evidence type="ECO:0000313" key="18">
    <source>
        <dbReference type="EMBL" id="GAA1990685.1"/>
    </source>
</evidence>
<dbReference type="InterPro" id="IPR002169">
    <property type="entry name" value="Peptidase_M9A/M9B"/>
</dbReference>
<sequence>MRHRSALPRILAVGLAVCAATVGLATGPAGAAAPAPSTPSGATAVSHAASNADDHSVRGAVPKRSVDGAPLALRASAAQNVTSPSGPRGVTGQAAAAMAPSSQSCTAADFGSRSGEALAAYVRASTLDCLNTLYSLTGADAGAVFKESQMVAVANAFKSAVWNYRGDDSTGAWQLSRFLTAGYYVQYNNAAAVGSYGPTLATAVEGGLDAFFAEPRSTDISAANGDILGNVITLSDSADEQARYLSVYKRVLTGYTSAYDAFPSMEAAVNAVFTPIYRGHFFPAYIAAVTADPSLIDALNTFALNHTALLSGANYALDTNAAAEAVRFLDTPALQAKVHPIAANLISTSPLAGPNGPIWLRVATVVNYVDGAECGAFKVCDYLTTLKSAKMPTTYACGTTHTILAQAMTAADLNAACTSLQNQDAFYHDVTKDPGPIPGQYETNVRLAVFATKWDYTMYSNALFGNDTDNGGETLSGDITDPDNQPVSVMYVKFVGDGFPANVWNLNHEYTHLLQGAYDMKGDFGTQISVPDIWWIEGQAEYVSYAYRGINDTQAINEASQHSFPLSTLFQTTYDNTTGTRTYDWGYLAVRYMLEKHPADVQAMLAKFRVGDYQGGYAVYNSIGTRYDADFDAWLDACSAGACLAPGAPTSAFTAQPDGLKVHLADVSTDTGSPITFERWSYGDGTISSTDGPTPTKTYSAPGTYTIALTVTDAKGLSSTWAQSVTVSGPAAPPPCPEANPQAMDRNCSRSGQAANTGDYDHLWIYLPAGKVTLHVTTTGGTGNADLYYAADTWATKQHHSAASTGAGNDQSITVTNKTAGYRYISLYAAQAFSGVTVSTQY</sequence>
<evidence type="ECO:0000256" key="10">
    <source>
        <dbReference type="ARBA" id="ARBA00022801"/>
    </source>
</evidence>
<dbReference type="InterPro" id="IPR022409">
    <property type="entry name" value="PKD/Chitinase_dom"/>
</dbReference>
<comment type="cofactor">
    <cofactor evidence="3">
        <name>Zn(2+)</name>
        <dbReference type="ChEBI" id="CHEBI:29105"/>
    </cofactor>
</comment>
<gene>
    <name evidence="18" type="ORF">GCM10009838_62430</name>
</gene>
<evidence type="ECO:0000256" key="8">
    <source>
        <dbReference type="ARBA" id="ARBA00022723"/>
    </source>
</evidence>
<evidence type="ECO:0000256" key="16">
    <source>
        <dbReference type="SAM" id="SignalP"/>
    </source>
</evidence>
<evidence type="ECO:0000256" key="1">
    <source>
        <dbReference type="ARBA" id="ARBA00000424"/>
    </source>
</evidence>
<dbReference type="PANTHER" id="PTHR13062">
    <property type="entry name" value="COLLAGENASE"/>
    <property type="match status" value="1"/>
</dbReference>
<dbReference type="EC" id="3.4.24.3" evidence="5"/>
<evidence type="ECO:0000256" key="12">
    <source>
        <dbReference type="ARBA" id="ARBA00022837"/>
    </source>
</evidence>
<keyword evidence="7" id="KW-0645">Protease</keyword>
<dbReference type="Pfam" id="PF04151">
    <property type="entry name" value="PPC"/>
    <property type="match status" value="1"/>
</dbReference>
<dbReference type="SUPFAM" id="SSF49299">
    <property type="entry name" value="PKD domain"/>
    <property type="match status" value="1"/>
</dbReference>
<evidence type="ECO:0000256" key="14">
    <source>
        <dbReference type="ARBA" id="ARBA00023049"/>
    </source>
</evidence>
<dbReference type="Gene3D" id="3.40.30.160">
    <property type="entry name" value="Collagenase ColT, N-terminal domain"/>
    <property type="match status" value="1"/>
</dbReference>
<keyword evidence="8" id="KW-0479">Metal-binding</keyword>
<proteinExistence type="predicted"/>
<keyword evidence="10" id="KW-0378">Hydrolase</keyword>
<evidence type="ECO:0000256" key="7">
    <source>
        <dbReference type="ARBA" id="ARBA00022670"/>
    </source>
</evidence>
<keyword evidence="14" id="KW-0482">Metalloprotease</keyword>
<dbReference type="Proteomes" id="UP001499854">
    <property type="component" value="Unassembled WGS sequence"/>
</dbReference>
<dbReference type="InterPro" id="IPR035986">
    <property type="entry name" value="PKD_dom_sf"/>
</dbReference>
<protein>
    <recommendedName>
        <fullName evidence="5">microbial collagenase</fullName>
        <ecNumber evidence="5">3.4.24.3</ecNumber>
    </recommendedName>
</protein>
<evidence type="ECO:0000313" key="19">
    <source>
        <dbReference type="Proteomes" id="UP001499854"/>
    </source>
</evidence>
<comment type="catalytic activity">
    <reaction evidence="1">
        <text>Digestion of native collagen in the triple helical region at Xaa-|-Gly bonds. With synthetic peptides, a preference is shown for Gly at P3 and P1', Pro and Ala at P2 and P2', and hydroxyproline, Ala or Arg at P3'.</text>
        <dbReference type="EC" id="3.4.24.3"/>
    </reaction>
</comment>
<dbReference type="Pfam" id="PF08453">
    <property type="entry name" value="Peptidase_M9_N"/>
    <property type="match status" value="1"/>
</dbReference>
<comment type="subcellular location">
    <subcellularLocation>
        <location evidence="4">Secreted</location>
    </subcellularLocation>
</comment>
<keyword evidence="13" id="KW-0843">Virulence</keyword>
<evidence type="ECO:0000256" key="4">
    <source>
        <dbReference type="ARBA" id="ARBA00004613"/>
    </source>
</evidence>